<feature type="compositionally biased region" description="Low complexity" evidence="1">
    <location>
        <begin position="464"/>
        <end position="488"/>
    </location>
</feature>
<dbReference type="PANTHER" id="PTHR23101:SF25">
    <property type="entry name" value="GTPASE-ACTIVATING PROTEIN AND VPS9 DOMAIN-CONTAINING PROTEIN 1"/>
    <property type="match status" value="1"/>
</dbReference>
<dbReference type="GO" id="GO:0016192">
    <property type="term" value="P:vesicle-mediated transport"/>
    <property type="evidence" value="ECO:0007669"/>
    <property type="project" value="InterPro"/>
</dbReference>
<evidence type="ECO:0008006" key="6">
    <source>
        <dbReference type="Google" id="ProtNLM"/>
    </source>
</evidence>
<feature type="domain" description="VPS9" evidence="3">
    <location>
        <begin position="233"/>
        <end position="371"/>
    </location>
</feature>
<name>A0AAF0J5U6_9BASI</name>
<feature type="compositionally biased region" description="Polar residues" evidence="1">
    <location>
        <begin position="547"/>
        <end position="558"/>
    </location>
</feature>
<dbReference type="InterPro" id="IPR003123">
    <property type="entry name" value="VPS9"/>
</dbReference>
<dbReference type="AlphaFoldDB" id="A0AAF0J5U6"/>
<dbReference type="SUPFAM" id="SSF109993">
    <property type="entry name" value="VPS9 domain"/>
    <property type="match status" value="1"/>
</dbReference>
<dbReference type="InterPro" id="IPR041545">
    <property type="entry name" value="DUF5601"/>
</dbReference>
<dbReference type="SUPFAM" id="SSF46934">
    <property type="entry name" value="UBA-like"/>
    <property type="match status" value="1"/>
</dbReference>
<dbReference type="Pfam" id="PF02204">
    <property type="entry name" value="VPS9"/>
    <property type="match status" value="1"/>
</dbReference>
<feature type="domain" description="CUE" evidence="2">
    <location>
        <begin position="625"/>
        <end position="667"/>
    </location>
</feature>
<dbReference type="Proteomes" id="UP001219933">
    <property type="component" value="Chromosome 2"/>
</dbReference>
<dbReference type="Gene3D" id="1.20.1050.80">
    <property type="entry name" value="VPS9 domain"/>
    <property type="match status" value="1"/>
</dbReference>
<dbReference type="GO" id="GO:0031267">
    <property type="term" value="F:small GTPase binding"/>
    <property type="evidence" value="ECO:0007669"/>
    <property type="project" value="TreeGrafter"/>
</dbReference>
<feature type="compositionally biased region" description="Low complexity" evidence="1">
    <location>
        <begin position="535"/>
        <end position="546"/>
    </location>
</feature>
<dbReference type="GO" id="GO:0043130">
    <property type="term" value="F:ubiquitin binding"/>
    <property type="evidence" value="ECO:0007669"/>
    <property type="project" value="InterPro"/>
</dbReference>
<dbReference type="GO" id="GO:0030139">
    <property type="term" value="C:endocytic vesicle"/>
    <property type="evidence" value="ECO:0007669"/>
    <property type="project" value="TreeGrafter"/>
</dbReference>
<reference evidence="4" key="1">
    <citation type="submission" date="2023-03" db="EMBL/GenBank/DDBJ databases">
        <title>Mating type loci evolution in Malassezia.</title>
        <authorList>
            <person name="Coelho M.A."/>
        </authorList>
    </citation>
    <scope>NUCLEOTIDE SEQUENCE</scope>
    <source>
        <strain evidence="4">CBS 11721</strain>
    </source>
</reference>
<feature type="region of interest" description="Disordered" evidence="1">
    <location>
        <begin position="27"/>
        <end position="123"/>
    </location>
</feature>
<evidence type="ECO:0000259" key="3">
    <source>
        <dbReference type="PROSITE" id="PS51205"/>
    </source>
</evidence>
<dbReference type="CDD" id="cd14279">
    <property type="entry name" value="CUE"/>
    <property type="match status" value="1"/>
</dbReference>
<dbReference type="PROSITE" id="PS51205">
    <property type="entry name" value="VPS9"/>
    <property type="match status" value="1"/>
</dbReference>
<dbReference type="GO" id="GO:0005085">
    <property type="term" value="F:guanyl-nucleotide exchange factor activity"/>
    <property type="evidence" value="ECO:0007669"/>
    <property type="project" value="InterPro"/>
</dbReference>
<dbReference type="Pfam" id="PF02845">
    <property type="entry name" value="CUE"/>
    <property type="match status" value="1"/>
</dbReference>
<dbReference type="PROSITE" id="PS51140">
    <property type="entry name" value="CUE"/>
    <property type="match status" value="1"/>
</dbReference>
<dbReference type="EMBL" id="CP119878">
    <property type="protein sequence ID" value="WFD34588.1"/>
    <property type="molecule type" value="Genomic_DNA"/>
</dbReference>
<proteinExistence type="predicted"/>
<dbReference type="Gene3D" id="1.10.246.120">
    <property type="match status" value="1"/>
</dbReference>
<evidence type="ECO:0000313" key="4">
    <source>
        <dbReference type="EMBL" id="WFD34588.1"/>
    </source>
</evidence>
<evidence type="ECO:0000313" key="5">
    <source>
        <dbReference type="Proteomes" id="UP001219933"/>
    </source>
</evidence>
<dbReference type="PANTHER" id="PTHR23101">
    <property type="entry name" value="RAB GDP/GTP EXCHANGE FACTOR"/>
    <property type="match status" value="1"/>
</dbReference>
<dbReference type="GO" id="GO:0005829">
    <property type="term" value="C:cytosol"/>
    <property type="evidence" value="ECO:0007669"/>
    <property type="project" value="TreeGrafter"/>
</dbReference>
<sequence>MGDIHDKTQEGVGVLVDTGEDRAVAVDAVKHEDAAAPEVPAKDAAAPKEASNSHINALEERHTLADKRQNDTSNSSASADARPPEPASATDAKPQAKGKAKDSAPAEGPRATPKIARRGPTNVTMPPPFSFNRFLEQMKHRSAVPVNEYVKSFLRGFSKRQYRPQDQVKLIFDFVDFISERMREASVWANLSREEFDLATEGMEKLIMNRVYTLTYSPAIAQEGSWTVQTDDLERDRVLKQRISLFSWVTEEHLDIPRGTHSDRFYAYASDELCKINQYKAPRDKIICILNCCKVVFGLIRHLGQEENADAFVPILILVVLRANPPHLVSNLEYITRFKNPNRPTSEADYYLSTLAGAITFIENMDHTSLSHIDQAEFEAKMEHAVSAYDPSNPTSPEIPSDDRSLLTQMANSSLYDKRNFFQRTGEAARQNIGAPMGALGKLLYQRIDNALAPPSQELVEQTHSVQSQQQSQQAQQAQQAQQVQHAQPTSSPAQASHLKPAPIGGYRGPATPAAAATQPETPGPGVAPNAPRRVSAAVSVADTSANDNASVSATSPVSAEISAGMSTPAARRAPQWKGGLMPRFLADNDDDDERDSPSHHVAAARYADTSADESVADESIDAETLKLGTETLRSIFPQTEDSVLVLVLQECRGNVELAIDRLLDMT</sequence>
<dbReference type="Gene3D" id="1.10.8.10">
    <property type="entry name" value="DNA helicase RuvA subunit, C-terminal domain"/>
    <property type="match status" value="1"/>
</dbReference>
<feature type="compositionally biased region" description="Low complexity" evidence="1">
    <location>
        <begin position="509"/>
        <end position="525"/>
    </location>
</feature>
<evidence type="ECO:0000256" key="1">
    <source>
        <dbReference type="SAM" id="MobiDB-lite"/>
    </source>
</evidence>
<feature type="compositionally biased region" description="Basic and acidic residues" evidence="1">
    <location>
        <begin position="57"/>
        <end position="70"/>
    </location>
</feature>
<gene>
    <name evidence="4" type="ORF">MCUN1_001429</name>
</gene>
<accession>A0AAF0J5U6</accession>
<dbReference type="InterPro" id="IPR003892">
    <property type="entry name" value="CUE"/>
</dbReference>
<dbReference type="Pfam" id="PF18151">
    <property type="entry name" value="DUF5601"/>
    <property type="match status" value="1"/>
</dbReference>
<dbReference type="InterPro" id="IPR009060">
    <property type="entry name" value="UBA-like_sf"/>
</dbReference>
<keyword evidence="5" id="KW-1185">Reference proteome</keyword>
<evidence type="ECO:0000259" key="2">
    <source>
        <dbReference type="PROSITE" id="PS51140"/>
    </source>
</evidence>
<protein>
    <recommendedName>
        <fullName evidence="6">Vacuolar protein sorting-associated protein 9a</fullName>
    </recommendedName>
</protein>
<organism evidence="4 5">
    <name type="scientific">Malassezia cuniculi</name>
    <dbReference type="NCBI Taxonomy" id="948313"/>
    <lineage>
        <taxon>Eukaryota</taxon>
        <taxon>Fungi</taxon>
        <taxon>Dikarya</taxon>
        <taxon>Basidiomycota</taxon>
        <taxon>Ustilaginomycotina</taxon>
        <taxon>Malasseziomycetes</taxon>
        <taxon>Malasseziales</taxon>
        <taxon>Malasseziaceae</taxon>
        <taxon>Malassezia</taxon>
    </lineage>
</organism>
<dbReference type="SMART" id="SM00167">
    <property type="entry name" value="VPS9"/>
    <property type="match status" value="1"/>
</dbReference>
<dbReference type="InterPro" id="IPR045046">
    <property type="entry name" value="Vps9-like"/>
</dbReference>
<feature type="compositionally biased region" description="Low complexity" evidence="1">
    <location>
        <begin position="36"/>
        <end position="50"/>
    </location>
</feature>
<feature type="compositionally biased region" description="Low complexity" evidence="1">
    <location>
        <begin position="71"/>
        <end position="81"/>
    </location>
</feature>
<dbReference type="InterPro" id="IPR037191">
    <property type="entry name" value="VPS9_dom_sf"/>
</dbReference>
<dbReference type="SMART" id="SM00546">
    <property type="entry name" value="CUE"/>
    <property type="match status" value="1"/>
</dbReference>
<feature type="region of interest" description="Disordered" evidence="1">
    <location>
        <begin position="457"/>
        <end position="600"/>
    </location>
</feature>